<gene>
    <name evidence="2" type="ORF">HELGO_WM12904</name>
</gene>
<accession>A0A6S6SLF4</accession>
<keyword evidence="1" id="KW-0732">Signal</keyword>
<evidence type="ECO:0000256" key="1">
    <source>
        <dbReference type="SAM" id="SignalP"/>
    </source>
</evidence>
<sequence length="252" mass="28544">MKYFLHLFALLFFLPSADAQNALGFSRIPSIKIRKRHLNPSFAKALSLPQTATSCDCPNNNNRKTPLAKLGCQHPDTIAVCQVIITQFDLAIISPQGEAIVLKDIQGSFLNSKALSFMQSRYGDNTFISYTNIKGMTDSGKEVVVPSFGTQKPNKRAQRAYDSIYDYTKVITKEDTKINSFELAAYNRDNQLIFRQTYHKDRFDKNAMRSDAVRYVFRSIKVEHSSGFEIEVDNFEVTNIAMKEAQLLSSNN</sequence>
<organism evidence="2">
    <name type="scientific">uncultured Aureispira sp</name>
    <dbReference type="NCBI Taxonomy" id="1331704"/>
    <lineage>
        <taxon>Bacteria</taxon>
        <taxon>Pseudomonadati</taxon>
        <taxon>Bacteroidota</taxon>
        <taxon>Saprospiria</taxon>
        <taxon>Saprospirales</taxon>
        <taxon>Saprospiraceae</taxon>
        <taxon>Aureispira</taxon>
        <taxon>environmental samples</taxon>
    </lineage>
</organism>
<dbReference type="EMBL" id="CACVAQ010000115">
    <property type="protein sequence ID" value="CAA6806046.1"/>
    <property type="molecule type" value="Genomic_DNA"/>
</dbReference>
<dbReference type="AlphaFoldDB" id="A0A6S6SLF4"/>
<protein>
    <submittedName>
        <fullName evidence="2">Uncharacterized protein</fullName>
    </submittedName>
</protein>
<name>A0A6S6SLF4_9BACT</name>
<feature type="chain" id="PRO_5027902438" evidence="1">
    <location>
        <begin position="20"/>
        <end position="252"/>
    </location>
</feature>
<feature type="signal peptide" evidence="1">
    <location>
        <begin position="1"/>
        <end position="19"/>
    </location>
</feature>
<proteinExistence type="predicted"/>
<reference evidence="2" key="1">
    <citation type="submission" date="2020-01" db="EMBL/GenBank/DDBJ databases">
        <authorList>
            <person name="Meier V. D."/>
            <person name="Meier V D."/>
        </authorList>
    </citation>
    <scope>NUCLEOTIDE SEQUENCE</scope>
    <source>
        <strain evidence="2">HLG_WM_MAG_10</strain>
    </source>
</reference>
<evidence type="ECO:0000313" key="2">
    <source>
        <dbReference type="EMBL" id="CAA6806046.1"/>
    </source>
</evidence>